<evidence type="ECO:0000256" key="2">
    <source>
        <dbReference type="ARBA" id="ARBA00023125"/>
    </source>
</evidence>
<proteinExistence type="predicted"/>
<feature type="domain" description="HTH cro/C1-type" evidence="4">
    <location>
        <begin position="11"/>
        <end position="65"/>
    </location>
</feature>
<dbReference type="PANTHER" id="PTHR46797">
    <property type="entry name" value="HTH-TYPE TRANSCRIPTIONAL REGULATOR"/>
    <property type="match status" value="1"/>
</dbReference>
<dbReference type="AlphaFoldDB" id="A0A2P9AGL9"/>
<dbReference type="InterPro" id="IPR010982">
    <property type="entry name" value="Lambda_DNA-bd_dom_sf"/>
</dbReference>
<evidence type="ECO:0000256" key="3">
    <source>
        <dbReference type="ARBA" id="ARBA00023163"/>
    </source>
</evidence>
<dbReference type="InterPro" id="IPR050807">
    <property type="entry name" value="TransReg_Diox_bact_type"/>
</dbReference>
<evidence type="ECO:0000313" key="5">
    <source>
        <dbReference type="EMBL" id="SJM30279.1"/>
    </source>
</evidence>
<keyword evidence="2" id="KW-0238">DNA-binding</keyword>
<dbReference type="RefSeq" id="WP_123147747.1">
    <property type="nucleotide sequence ID" value="NZ_FUIG01000019.1"/>
</dbReference>
<keyword evidence="3" id="KW-0804">Transcription</keyword>
<accession>A0A2P9AGL9</accession>
<name>A0A2P9AGL9_9HYPH</name>
<dbReference type="GO" id="GO:0005829">
    <property type="term" value="C:cytosol"/>
    <property type="evidence" value="ECO:0007669"/>
    <property type="project" value="TreeGrafter"/>
</dbReference>
<dbReference type="SUPFAM" id="SSF47413">
    <property type="entry name" value="lambda repressor-like DNA-binding domains"/>
    <property type="match status" value="1"/>
</dbReference>
<protein>
    <submittedName>
        <fullName evidence="5">Transcriptional regulator, XRE family</fullName>
    </submittedName>
</protein>
<organism evidence="5 6">
    <name type="scientific">Mesorhizobium delmotii</name>
    <dbReference type="NCBI Taxonomy" id="1631247"/>
    <lineage>
        <taxon>Bacteria</taxon>
        <taxon>Pseudomonadati</taxon>
        <taxon>Pseudomonadota</taxon>
        <taxon>Alphaproteobacteria</taxon>
        <taxon>Hyphomicrobiales</taxon>
        <taxon>Phyllobacteriaceae</taxon>
        <taxon>Mesorhizobium</taxon>
    </lineage>
</organism>
<dbReference type="CDD" id="cd00093">
    <property type="entry name" value="HTH_XRE"/>
    <property type="match status" value="1"/>
</dbReference>
<dbReference type="InterPro" id="IPR001387">
    <property type="entry name" value="Cro/C1-type_HTH"/>
</dbReference>
<keyword evidence="1" id="KW-0805">Transcription regulation</keyword>
<dbReference type="SMART" id="SM00530">
    <property type="entry name" value="HTH_XRE"/>
    <property type="match status" value="1"/>
</dbReference>
<evidence type="ECO:0000259" key="4">
    <source>
        <dbReference type="PROSITE" id="PS50943"/>
    </source>
</evidence>
<dbReference type="Proteomes" id="UP000245698">
    <property type="component" value="Unassembled WGS sequence"/>
</dbReference>
<dbReference type="GO" id="GO:0003677">
    <property type="term" value="F:DNA binding"/>
    <property type="evidence" value="ECO:0007669"/>
    <property type="project" value="UniProtKB-KW"/>
</dbReference>
<evidence type="ECO:0000313" key="6">
    <source>
        <dbReference type="Proteomes" id="UP000245698"/>
    </source>
</evidence>
<gene>
    <name evidence="5" type="ORF">BQ8482_130178</name>
</gene>
<dbReference type="Pfam" id="PF01381">
    <property type="entry name" value="HTH_3"/>
    <property type="match status" value="1"/>
</dbReference>
<reference evidence="6" key="1">
    <citation type="submission" date="2016-12" db="EMBL/GenBank/DDBJ databases">
        <authorList>
            <person name="Brunel B."/>
        </authorList>
    </citation>
    <scope>NUCLEOTIDE SEQUENCE [LARGE SCALE GENOMIC DNA]</scope>
</reference>
<dbReference type="EMBL" id="FUIG01000019">
    <property type="protein sequence ID" value="SJM30279.1"/>
    <property type="molecule type" value="Genomic_DNA"/>
</dbReference>
<evidence type="ECO:0000256" key="1">
    <source>
        <dbReference type="ARBA" id="ARBA00023015"/>
    </source>
</evidence>
<dbReference type="GO" id="GO:0003700">
    <property type="term" value="F:DNA-binding transcription factor activity"/>
    <property type="evidence" value="ECO:0007669"/>
    <property type="project" value="TreeGrafter"/>
</dbReference>
<dbReference type="PANTHER" id="PTHR46797:SF23">
    <property type="entry name" value="HTH-TYPE TRANSCRIPTIONAL REGULATOR SUTR"/>
    <property type="match status" value="1"/>
</dbReference>
<sequence>MEIREVFALNLKALRQAKGMSQEELAHLADIDRTYISSLERSIYNASIDVVDRLANALEVEAADLLKKPAAGRKARLAKKMALGQ</sequence>
<keyword evidence="6" id="KW-1185">Reference proteome</keyword>
<dbReference type="PROSITE" id="PS50943">
    <property type="entry name" value="HTH_CROC1"/>
    <property type="match status" value="1"/>
</dbReference>
<dbReference type="Gene3D" id="1.10.260.40">
    <property type="entry name" value="lambda repressor-like DNA-binding domains"/>
    <property type="match status" value="1"/>
</dbReference>